<accession>A0AAW1R6F1</accession>
<dbReference type="InterPro" id="IPR003613">
    <property type="entry name" value="Ubox_domain"/>
</dbReference>
<dbReference type="InterPro" id="IPR013083">
    <property type="entry name" value="Znf_RING/FYVE/PHD"/>
</dbReference>
<dbReference type="Gene3D" id="3.30.40.10">
    <property type="entry name" value="Zinc/RING finger domain, C3HC4 (zinc finger)"/>
    <property type="match status" value="1"/>
</dbReference>
<organism evidence="3 4">
    <name type="scientific">[Myrmecia] bisecta</name>
    <dbReference type="NCBI Taxonomy" id="41462"/>
    <lineage>
        <taxon>Eukaryota</taxon>
        <taxon>Viridiplantae</taxon>
        <taxon>Chlorophyta</taxon>
        <taxon>core chlorophytes</taxon>
        <taxon>Trebouxiophyceae</taxon>
        <taxon>Trebouxiales</taxon>
        <taxon>Trebouxiaceae</taxon>
        <taxon>Myrmecia</taxon>
    </lineage>
</organism>
<dbReference type="AlphaFoldDB" id="A0AAW1R6F1"/>
<proteinExistence type="predicted"/>
<evidence type="ECO:0000259" key="2">
    <source>
        <dbReference type="PROSITE" id="PS51698"/>
    </source>
</evidence>
<dbReference type="SUPFAM" id="SSF57850">
    <property type="entry name" value="RING/U-box"/>
    <property type="match status" value="1"/>
</dbReference>
<dbReference type="GO" id="GO:0004842">
    <property type="term" value="F:ubiquitin-protein transferase activity"/>
    <property type="evidence" value="ECO:0007669"/>
    <property type="project" value="InterPro"/>
</dbReference>
<name>A0AAW1R6F1_9CHLO</name>
<dbReference type="CDD" id="cd16655">
    <property type="entry name" value="RING-Ubox_WDSUB1-like"/>
    <property type="match status" value="1"/>
</dbReference>
<dbReference type="EMBL" id="JALJOR010000001">
    <property type="protein sequence ID" value="KAK9829560.1"/>
    <property type="molecule type" value="Genomic_DNA"/>
</dbReference>
<evidence type="ECO:0000256" key="1">
    <source>
        <dbReference type="SAM" id="Coils"/>
    </source>
</evidence>
<dbReference type="Proteomes" id="UP001489004">
    <property type="component" value="Unassembled WGS sequence"/>
</dbReference>
<comment type="caution">
    <text evidence="3">The sequence shown here is derived from an EMBL/GenBank/DDBJ whole genome shotgun (WGS) entry which is preliminary data.</text>
</comment>
<dbReference type="PANTHER" id="PTHR46573">
    <property type="entry name" value="WD REPEAT, SAM AND U-BOX DOMAIN-CONTAINING PROTEIN 1"/>
    <property type="match status" value="1"/>
</dbReference>
<dbReference type="SMART" id="SM00504">
    <property type="entry name" value="Ubox"/>
    <property type="match status" value="1"/>
</dbReference>
<feature type="coiled-coil region" evidence="1">
    <location>
        <begin position="778"/>
        <end position="828"/>
    </location>
</feature>
<reference evidence="3 4" key="1">
    <citation type="journal article" date="2024" name="Nat. Commun.">
        <title>Phylogenomics reveals the evolutionary origins of lichenization in chlorophyte algae.</title>
        <authorList>
            <person name="Puginier C."/>
            <person name="Libourel C."/>
            <person name="Otte J."/>
            <person name="Skaloud P."/>
            <person name="Haon M."/>
            <person name="Grisel S."/>
            <person name="Petersen M."/>
            <person name="Berrin J.G."/>
            <person name="Delaux P.M."/>
            <person name="Dal Grande F."/>
            <person name="Keller J."/>
        </authorList>
    </citation>
    <scope>NUCLEOTIDE SEQUENCE [LARGE SCALE GENOMIC DNA]</scope>
    <source>
        <strain evidence="3 4">SAG 2043</strain>
    </source>
</reference>
<dbReference type="GO" id="GO:0016567">
    <property type="term" value="P:protein ubiquitination"/>
    <property type="evidence" value="ECO:0007669"/>
    <property type="project" value="InterPro"/>
</dbReference>
<dbReference type="PROSITE" id="PS51698">
    <property type="entry name" value="U_BOX"/>
    <property type="match status" value="1"/>
</dbReference>
<sequence>MTAPPAKVLLDLSEDEDVLTERTGQGDVDIADLLNAVRSCSGLDKTAAVTAMDNLVCRFVCRFNHAPAKVSLIASIADVVDTWGSTAGNWPLRMHLTGLMLELLPRHATVEPPSPLAGQLAAMLQDAVTGVGEKGWMAYMNIVRMLDILLHRDDPELAVAVLRRHGIPALVAKALWHALERQEADAKQAAQEKGTADLIYDFTRPHITDIGMCAGVLIALVQPDDFSDTTNGIQVKLAQPAALDSALALLELATTACRALPFANADFGANLESSIALVSALLRVSTWHEGCDASLGKSNSLKSSPSWVAGVIKDGLLRNLGHPSWLKDMTTYLSLLGNVGLASDPNTMRVTVVACFQGIKLEELLQHNERAQHVDVTLAPSLGDNSMSDAVAAEGPSASCDALLAPYVFSCVITWQNSDRLQPYPPSAVDPGADSSRQSELVELAIFEGWLGLVTAGELQCDIVPVIMRWLVSEEGSGEPLDTKTTKLWECAGQLATCHESWDAMRAAGTLSRALGVLYVASKMPDRGQAYSAALTFISRVTADPRAMEDGDAPIGFSWNAASSLGWEELFAAEPGEAGANMGKEDTGTLLMGCFGSSSELLINALYPLVHPEDWKDASSLVQARFATDSSLQAASRLLEVSATAASNVCLAEGVADVRSNLYASVALLTCLLAGYKRHGCNSAVPPHRLADAHRESVELVVTAMHQNANVSVGSETWEMHLQCGCRFLAELVAAYDSLISGIGGPEDNARRLAKVYTAGTCRRLLEPDAQALLEYWLREFESQAAEAEAEAAAATLLREEEEEEAVCKAAKRKKQAKRKQKKGKQREVNSMVAAARSLAPTSEDVAIKGLFSPAAEVRQLPIAPASAALQSTEAACPVAAQGDVPAPQAAPSELRHSRLTAEEMECPITQVVMSDPVIAADGHTYERSAIEEWYSRHDTSPMTNDVVESKLLISNMLMRRLIASYRAQQHAL</sequence>
<evidence type="ECO:0000313" key="4">
    <source>
        <dbReference type="Proteomes" id="UP001489004"/>
    </source>
</evidence>
<keyword evidence="4" id="KW-1185">Reference proteome</keyword>
<evidence type="ECO:0000313" key="3">
    <source>
        <dbReference type="EMBL" id="KAK9829560.1"/>
    </source>
</evidence>
<gene>
    <name evidence="3" type="ORF">WJX72_006490</name>
</gene>
<keyword evidence="1" id="KW-0175">Coiled coil</keyword>
<dbReference type="Pfam" id="PF04564">
    <property type="entry name" value="U-box"/>
    <property type="match status" value="1"/>
</dbReference>
<feature type="domain" description="U-box" evidence="2">
    <location>
        <begin position="900"/>
        <end position="973"/>
    </location>
</feature>
<dbReference type="InterPro" id="IPR052085">
    <property type="entry name" value="WD-SAM-U-box"/>
</dbReference>
<dbReference type="PANTHER" id="PTHR46573:SF1">
    <property type="entry name" value="WD REPEAT, SAM AND U-BOX DOMAIN-CONTAINING PROTEIN 1"/>
    <property type="match status" value="1"/>
</dbReference>
<protein>
    <recommendedName>
        <fullName evidence="2">U-box domain-containing protein</fullName>
    </recommendedName>
</protein>